<dbReference type="AlphaFoldDB" id="A0AAQ1GMY5"/>
<dbReference type="InterPro" id="IPR022273">
    <property type="entry name" value="PRTRC_protein-E"/>
</dbReference>
<evidence type="ECO:0000256" key="1">
    <source>
        <dbReference type="SAM" id="MobiDB-lite"/>
    </source>
</evidence>
<comment type="caution">
    <text evidence="3">The sequence shown here is derived from an EMBL/GenBank/DDBJ whole genome shotgun (WGS) entry which is preliminary data.</text>
</comment>
<sequence>MFQQLEPFVRETGKLTLTIKMAGEQMSVVVVPCGDSKEAALRQPLVLTATPAELDEGFVQALQSFEGAHRSLAEQVSATTEILQAAEKSQAGKAHKALSKGSKAALPAPASKPDGEGDDAEAADDASESGDVPAGGAPADPAAKAGGDGKTDLFALLGGDLS</sequence>
<feature type="compositionally biased region" description="Acidic residues" evidence="1">
    <location>
        <begin position="116"/>
        <end position="128"/>
    </location>
</feature>
<accession>A0AAQ1GMY5</accession>
<dbReference type="EMBL" id="FNZM01000023">
    <property type="protein sequence ID" value="SEK13019.1"/>
    <property type="molecule type" value="Genomic_DNA"/>
</dbReference>
<evidence type="ECO:0000259" key="2">
    <source>
        <dbReference type="Pfam" id="PF19556"/>
    </source>
</evidence>
<gene>
    <name evidence="3" type="ORF">SAMN05216550_12360</name>
</gene>
<organism evidence="3 4">
    <name type="scientific">Paraburkholderia tropica</name>
    <dbReference type="NCBI Taxonomy" id="92647"/>
    <lineage>
        <taxon>Bacteria</taxon>
        <taxon>Pseudomonadati</taxon>
        <taxon>Pseudomonadota</taxon>
        <taxon>Betaproteobacteria</taxon>
        <taxon>Burkholderiales</taxon>
        <taxon>Burkholderiaceae</taxon>
        <taxon>Paraburkholderia</taxon>
    </lineage>
</organism>
<evidence type="ECO:0000313" key="3">
    <source>
        <dbReference type="EMBL" id="SEK13019.1"/>
    </source>
</evidence>
<feature type="region of interest" description="Disordered" evidence="1">
    <location>
        <begin position="87"/>
        <end position="151"/>
    </location>
</feature>
<dbReference type="NCBIfam" id="TIGR03741">
    <property type="entry name" value="PRTRC_E"/>
    <property type="match status" value="1"/>
</dbReference>
<evidence type="ECO:0000313" key="4">
    <source>
        <dbReference type="Proteomes" id="UP000183529"/>
    </source>
</evidence>
<protein>
    <submittedName>
        <fullName evidence="3">PRTRC system protein E</fullName>
    </submittedName>
</protein>
<dbReference type="Pfam" id="PF19556">
    <property type="entry name" value="PRTRC_E"/>
    <property type="match status" value="1"/>
</dbReference>
<dbReference type="RefSeq" id="WP_074987031.1">
    <property type="nucleotide sequence ID" value="NZ_CADFGN010000015.1"/>
</dbReference>
<name>A0AAQ1GMY5_9BURK</name>
<feature type="domain" description="ParB-related ThiF-related cassette protein E" evidence="2">
    <location>
        <begin position="2"/>
        <end position="99"/>
    </location>
</feature>
<reference evidence="3 4" key="1">
    <citation type="submission" date="2016-10" db="EMBL/GenBank/DDBJ databases">
        <authorList>
            <person name="Varghese N."/>
            <person name="Submissions S."/>
        </authorList>
    </citation>
    <scope>NUCLEOTIDE SEQUENCE [LARGE SCALE GENOMIC DNA]</scope>
    <source>
        <strain evidence="3 4">LMG 22274</strain>
    </source>
</reference>
<feature type="compositionally biased region" description="Low complexity" evidence="1">
    <location>
        <begin position="129"/>
        <end position="145"/>
    </location>
</feature>
<proteinExistence type="predicted"/>
<feature type="compositionally biased region" description="Low complexity" evidence="1">
    <location>
        <begin position="99"/>
        <end position="112"/>
    </location>
</feature>
<dbReference type="Proteomes" id="UP000183529">
    <property type="component" value="Unassembled WGS sequence"/>
</dbReference>